<dbReference type="AlphaFoldDB" id="A0A1Y6BJB6"/>
<dbReference type="GO" id="GO:0033072">
    <property type="term" value="P:vancomycin biosynthetic process"/>
    <property type="evidence" value="ECO:0007669"/>
    <property type="project" value="UniProtKB-ARBA"/>
</dbReference>
<dbReference type="STRING" id="560819.SAMN05428998_103170"/>
<proteinExistence type="predicted"/>
<dbReference type="Pfam" id="PF03033">
    <property type="entry name" value="Glyco_transf_28"/>
    <property type="match status" value="1"/>
</dbReference>
<dbReference type="CDD" id="cd03784">
    <property type="entry name" value="GT1_Gtf-like"/>
    <property type="match status" value="1"/>
</dbReference>
<dbReference type="PANTHER" id="PTHR48050">
    <property type="entry name" value="STEROL 3-BETA-GLUCOSYLTRANSFERASE"/>
    <property type="match status" value="1"/>
</dbReference>
<dbReference type="GO" id="GO:0016758">
    <property type="term" value="F:hexosyltransferase activity"/>
    <property type="evidence" value="ECO:0007669"/>
    <property type="project" value="InterPro"/>
</dbReference>
<evidence type="ECO:0000313" key="4">
    <source>
        <dbReference type="Proteomes" id="UP000192917"/>
    </source>
</evidence>
<protein>
    <submittedName>
        <fullName evidence="3">UDP:flavonoid glycosyltransferase YjiC, YdhE family</fullName>
    </submittedName>
</protein>
<dbReference type="InterPro" id="IPR004276">
    <property type="entry name" value="GlycoTrans_28_N"/>
</dbReference>
<keyword evidence="4" id="KW-1185">Reference proteome</keyword>
<dbReference type="InterPro" id="IPR002213">
    <property type="entry name" value="UDP_glucos_trans"/>
</dbReference>
<organism evidence="3 4">
    <name type="scientific">Tistlia consotensis USBA 355</name>
    <dbReference type="NCBI Taxonomy" id="560819"/>
    <lineage>
        <taxon>Bacteria</taxon>
        <taxon>Pseudomonadati</taxon>
        <taxon>Pseudomonadota</taxon>
        <taxon>Alphaproteobacteria</taxon>
        <taxon>Rhodospirillales</taxon>
        <taxon>Rhodovibrionaceae</taxon>
        <taxon>Tistlia</taxon>
    </lineage>
</organism>
<dbReference type="EMBL" id="FWZX01000003">
    <property type="protein sequence ID" value="SMF03881.1"/>
    <property type="molecule type" value="Genomic_DNA"/>
</dbReference>
<evidence type="ECO:0000259" key="1">
    <source>
        <dbReference type="Pfam" id="PF03033"/>
    </source>
</evidence>
<feature type="domain" description="Glycosyltransferase family 28 N-terminal" evidence="1">
    <location>
        <begin position="4"/>
        <end position="145"/>
    </location>
</feature>
<reference evidence="3 4" key="1">
    <citation type="submission" date="2017-04" db="EMBL/GenBank/DDBJ databases">
        <authorList>
            <person name="Afonso C.L."/>
            <person name="Miller P.J."/>
            <person name="Scott M.A."/>
            <person name="Spackman E."/>
            <person name="Goraichik I."/>
            <person name="Dimitrov K.M."/>
            <person name="Suarez D.L."/>
            <person name="Swayne D.E."/>
        </authorList>
    </citation>
    <scope>NUCLEOTIDE SEQUENCE [LARGE SCALE GENOMIC DNA]</scope>
    <source>
        <strain evidence="3 4">USBA 355</strain>
    </source>
</reference>
<dbReference type="FunFam" id="3.40.50.2000:FF:000009">
    <property type="entry name" value="Sterol 3-beta-glucosyltransferase UGT80A2"/>
    <property type="match status" value="1"/>
</dbReference>
<dbReference type="Proteomes" id="UP000192917">
    <property type="component" value="Unassembled WGS sequence"/>
</dbReference>
<sequence length="446" mass="47083">MHVTILSLGTLGDVAPFVGLGAGLVARGHRVRLATYARYAEPIAGAGLDHHVLPGDPARLMNSEAARRIARASGRPAAYDREQRALEQALAAKARRVFDEAVEACRGTDLIVYSLTAAFAGSIAEAMELPAVQGFLVPVTPTRAFAPLLAKRAQSRLGGLGNLAAHLVASWRFGNSFRQLQDDWRRESLGLPPLPVRLPYGGPLVEADRRRRPLLYGISPSVLPRPADWGDWIEMTGFWPQPLPPGWQPPTELEAFLEAGEPPLCIGFSSAGGGDGERMTGIVLEALAKVGRRAVLLSGWGALGDSVRSPLVHVAEKVPHAWLAPRVAAMVHAGGAGTSHEVFRAGVPSVVVPFTGDQFFWAARAAALGTAPPPLPWWELTAQQLAEAIETVLGDPGYARAASGLAGRIAGEDGVARAVAAIERQPLAAAHSAPGASSPNQALRTF</sequence>
<evidence type="ECO:0000259" key="2">
    <source>
        <dbReference type="Pfam" id="PF06722"/>
    </source>
</evidence>
<dbReference type="GO" id="GO:0008194">
    <property type="term" value="F:UDP-glycosyltransferase activity"/>
    <property type="evidence" value="ECO:0007669"/>
    <property type="project" value="InterPro"/>
</dbReference>
<feature type="domain" description="Erythromycin biosynthesis protein CIII-like C-terminal" evidence="2">
    <location>
        <begin position="312"/>
        <end position="409"/>
    </location>
</feature>
<dbReference type="InterPro" id="IPR050426">
    <property type="entry name" value="Glycosyltransferase_28"/>
</dbReference>
<evidence type="ECO:0000313" key="3">
    <source>
        <dbReference type="EMBL" id="SMF03881.1"/>
    </source>
</evidence>
<dbReference type="SUPFAM" id="SSF53756">
    <property type="entry name" value="UDP-Glycosyltransferase/glycogen phosphorylase"/>
    <property type="match status" value="1"/>
</dbReference>
<dbReference type="Gene3D" id="3.40.50.2000">
    <property type="entry name" value="Glycogen Phosphorylase B"/>
    <property type="match status" value="2"/>
</dbReference>
<dbReference type="RefSeq" id="WP_085121609.1">
    <property type="nucleotide sequence ID" value="NZ_FWZX01000003.1"/>
</dbReference>
<accession>A0A1Y6BJB6</accession>
<keyword evidence="3" id="KW-0808">Transferase</keyword>
<name>A0A1Y6BJB6_9PROT</name>
<dbReference type="Pfam" id="PF06722">
    <property type="entry name" value="EryCIII-like_C"/>
    <property type="match status" value="1"/>
</dbReference>
<dbReference type="InterPro" id="IPR010610">
    <property type="entry name" value="EryCIII-like_C"/>
</dbReference>
<dbReference type="PANTHER" id="PTHR48050:SF13">
    <property type="entry name" value="STEROL 3-BETA-GLUCOSYLTRANSFERASE UGT80A2"/>
    <property type="match status" value="1"/>
</dbReference>
<gene>
    <name evidence="3" type="ORF">SAMN05428998_103170</name>
</gene>
<dbReference type="GO" id="GO:0005975">
    <property type="term" value="P:carbohydrate metabolic process"/>
    <property type="evidence" value="ECO:0007669"/>
    <property type="project" value="InterPro"/>
</dbReference>